<accession>A0A6C1ECH9</accession>
<dbReference type="GO" id="GO:0005085">
    <property type="term" value="F:guanyl-nucleotide exchange factor activity"/>
    <property type="evidence" value="ECO:0007669"/>
    <property type="project" value="InterPro"/>
</dbReference>
<dbReference type="SMART" id="SM00167">
    <property type="entry name" value="VPS9"/>
    <property type="match status" value="1"/>
</dbReference>
<keyword evidence="1" id="KW-0833">Ubl conjugation pathway</keyword>
<dbReference type="Gene3D" id="1.10.246.120">
    <property type="match status" value="1"/>
</dbReference>
<dbReference type="Proteomes" id="UP000501346">
    <property type="component" value="Chromosome SeXIII-ScXIII"/>
</dbReference>
<dbReference type="Pfam" id="PF02845">
    <property type="entry name" value="CUE"/>
    <property type="match status" value="1"/>
</dbReference>
<dbReference type="InterPro" id="IPR003123">
    <property type="entry name" value="VPS9"/>
</dbReference>
<dbReference type="InterPro" id="IPR041804">
    <property type="entry name" value="Vps9_CUE"/>
</dbReference>
<organism evidence="5 6">
    <name type="scientific">Saccharomyces pastorianus</name>
    <name type="common">Lager yeast</name>
    <name type="synonym">Saccharomyces cerevisiae x Saccharomyces eubayanus</name>
    <dbReference type="NCBI Taxonomy" id="27292"/>
    <lineage>
        <taxon>Eukaryota</taxon>
        <taxon>Fungi</taxon>
        <taxon>Dikarya</taxon>
        <taxon>Ascomycota</taxon>
        <taxon>Saccharomycotina</taxon>
        <taxon>Saccharomycetes</taxon>
        <taxon>Saccharomycetales</taxon>
        <taxon>Saccharomycetaceae</taxon>
        <taxon>Saccharomyces</taxon>
    </lineage>
</organism>
<reference evidence="5 6" key="1">
    <citation type="journal article" date="2019" name="BMC Genomics">
        <title>Chromosome level assembly and comparative genome analysis confirm lager-brewing yeasts originated from a single hybridization.</title>
        <authorList>
            <person name="Salazar A.N."/>
            <person name="Gorter de Vries A.R."/>
            <person name="van den Broek M."/>
            <person name="Brouwers N."/>
            <person name="de la Torre Cortes P."/>
            <person name="Kuijpers N.G.A."/>
            <person name="Daran J.G."/>
            <person name="Abeel T."/>
        </authorList>
    </citation>
    <scope>NUCLEOTIDE SEQUENCE [LARGE SCALE GENOMIC DNA]</scope>
    <source>
        <strain evidence="5 6">CBS 1483</strain>
    </source>
</reference>
<evidence type="ECO:0000313" key="6">
    <source>
        <dbReference type="Proteomes" id="UP000501346"/>
    </source>
</evidence>
<dbReference type="FunFam" id="1.10.246.120:FF:000004">
    <property type="entry name" value="Vacuolar sorting protein"/>
    <property type="match status" value="1"/>
</dbReference>
<dbReference type="InterPro" id="IPR003892">
    <property type="entry name" value="CUE"/>
</dbReference>
<dbReference type="EMBL" id="CP049010">
    <property type="protein sequence ID" value="QID87058.1"/>
    <property type="molecule type" value="Genomic_DNA"/>
</dbReference>
<dbReference type="SUPFAM" id="SSF109993">
    <property type="entry name" value="VPS9 domain"/>
    <property type="match status" value="1"/>
</dbReference>
<evidence type="ECO:0000259" key="4">
    <source>
        <dbReference type="PROSITE" id="PS51205"/>
    </source>
</evidence>
<evidence type="ECO:0000256" key="1">
    <source>
        <dbReference type="ARBA" id="ARBA00022786"/>
    </source>
</evidence>
<dbReference type="SMART" id="SM00546">
    <property type="entry name" value="CUE"/>
    <property type="match status" value="1"/>
</dbReference>
<dbReference type="GO" id="GO:0043130">
    <property type="term" value="F:ubiquitin binding"/>
    <property type="evidence" value="ECO:0007669"/>
    <property type="project" value="InterPro"/>
</dbReference>
<feature type="domain" description="CUE" evidence="3">
    <location>
        <begin position="411"/>
        <end position="454"/>
    </location>
</feature>
<dbReference type="OrthoDB" id="300289at2759"/>
<gene>
    <name evidence="5" type="primary">VPS9_2</name>
    <name evidence="5" type="ORF">GRS66_009714</name>
</gene>
<dbReference type="PANTHER" id="PTHR23101">
    <property type="entry name" value="RAB GDP/GTP EXCHANGE FACTOR"/>
    <property type="match status" value="1"/>
</dbReference>
<feature type="compositionally biased region" description="Basic and acidic residues" evidence="2">
    <location>
        <begin position="379"/>
        <end position="395"/>
    </location>
</feature>
<feature type="region of interest" description="Disordered" evidence="2">
    <location>
        <begin position="379"/>
        <end position="399"/>
    </location>
</feature>
<dbReference type="GO" id="GO:0030139">
    <property type="term" value="C:endocytic vesicle"/>
    <property type="evidence" value="ECO:0007669"/>
    <property type="project" value="TreeGrafter"/>
</dbReference>
<dbReference type="SUPFAM" id="SSF46934">
    <property type="entry name" value="UBA-like"/>
    <property type="match status" value="1"/>
</dbReference>
<feature type="compositionally biased region" description="Basic and acidic residues" evidence="2">
    <location>
        <begin position="1"/>
        <end position="14"/>
    </location>
</feature>
<dbReference type="AlphaFoldDB" id="A0A6C1ECH9"/>
<proteinExistence type="predicted"/>
<evidence type="ECO:0000256" key="2">
    <source>
        <dbReference type="SAM" id="MobiDB-lite"/>
    </source>
</evidence>
<dbReference type="Pfam" id="PF02204">
    <property type="entry name" value="VPS9"/>
    <property type="match status" value="1"/>
</dbReference>
<dbReference type="InterPro" id="IPR037191">
    <property type="entry name" value="VPS9_dom_sf"/>
</dbReference>
<keyword evidence="6" id="KW-1185">Reference proteome</keyword>
<dbReference type="Gene3D" id="1.10.8.10">
    <property type="entry name" value="DNA helicase RuvA subunit, C-terminal domain"/>
    <property type="match status" value="1"/>
</dbReference>
<dbReference type="PROSITE" id="PS51205">
    <property type="entry name" value="VPS9"/>
    <property type="match status" value="1"/>
</dbReference>
<name>A0A6C1ECH9_SACPS</name>
<dbReference type="PANTHER" id="PTHR23101:SF25">
    <property type="entry name" value="GTPASE-ACTIVATING PROTEIN AND VPS9 DOMAIN-CONTAINING PROTEIN 1"/>
    <property type="match status" value="1"/>
</dbReference>
<dbReference type="CDD" id="cd14369">
    <property type="entry name" value="CUE_VPS9_like"/>
    <property type="match status" value="1"/>
</dbReference>
<dbReference type="InterPro" id="IPR045046">
    <property type="entry name" value="Vps9-like"/>
</dbReference>
<feature type="region of interest" description="Disordered" evidence="2">
    <location>
        <begin position="1"/>
        <end position="22"/>
    </location>
</feature>
<dbReference type="Pfam" id="PF18151">
    <property type="entry name" value="DUF5601"/>
    <property type="match status" value="1"/>
</dbReference>
<dbReference type="Gene3D" id="1.20.1050.80">
    <property type="entry name" value="VPS9 domain"/>
    <property type="match status" value="1"/>
</dbReference>
<dbReference type="GO" id="GO:0031267">
    <property type="term" value="F:small GTPase binding"/>
    <property type="evidence" value="ECO:0007669"/>
    <property type="project" value="TreeGrafter"/>
</dbReference>
<dbReference type="InterPro" id="IPR009060">
    <property type="entry name" value="UBA-like_sf"/>
</dbReference>
<dbReference type="PROSITE" id="PS51140">
    <property type="entry name" value="CUE"/>
    <property type="match status" value="1"/>
</dbReference>
<evidence type="ECO:0000259" key="3">
    <source>
        <dbReference type="PROSITE" id="PS51140"/>
    </source>
</evidence>
<sequence>MTEDKKSEILKEFDPLNQLDPPTIAETDKDVVSKKNDNAQMTVEANADVSARDMGEDEPFYDFQLFAKQLQSPGADPLAKYTKSFLRNFMAQRLLWTVTEEIKLINDFKGFIYNKFTLYEPFKNLDSPKIRNAKEGMEKLIMGKLYFRCFSPSLSETLQKPLDDEHMKDLNDDKKLLEKTKHYRFISPNMLDIPNTMPDAKLNKFVHLASSELGKINRFKSPRDKMVCVLNASKVIFGLLKHTKLEQNGADSFIPVLIYCILKGQVRYLVSNVNYIERFRSPEFMRGEEEYYLSSLQAAVNFVINLTESSLTIENHECFEKEYQDNLREVAREKNEEDKQRKLEVPDESQMNGTLLKPLDEVTNIVISKFSGLFSPTEERTQEEVLKPKQSGKEPNEEEVSLLIQKIEENERKDTLMTLQNMFPDMDPSLIEDVCIAKKSRIGPCVDALLSLSE</sequence>
<protein>
    <submittedName>
        <fullName evidence="5">Vacuolar protein sorting-associated protein 9</fullName>
    </submittedName>
</protein>
<dbReference type="GO" id="GO:0016192">
    <property type="term" value="P:vesicle-mediated transport"/>
    <property type="evidence" value="ECO:0007669"/>
    <property type="project" value="InterPro"/>
</dbReference>
<evidence type="ECO:0000313" key="5">
    <source>
        <dbReference type="EMBL" id="QID87058.1"/>
    </source>
</evidence>
<feature type="domain" description="VPS9" evidence="4">
    <location>
        <begin position="170"/>
        <end position="312"/>
    </location>
</feature>
<dbReference type="InterPro" id="IPR041545">
    <property type="entry name" value="DUF5601"/>
</dbReference>
<dbReference type="GO" id="GO:0005829">
    <property type="term" value="C:cytosol"/>
    <property type="evidence" value="ECO:0007669"/>
    <property type="project" value="TreeGrafter"/>
</dbReference>